<dbReference type="Proteomes" id="UP000503096">
    <property type="component" value="Chromosome"/>
</dbReference>
<dbReference type="NCBIfam" id="NF002917">
    <property type="entry name" value="PRK03537.1-3"/>
    <property type="match status" value="1"/>
</dbReference>
<dbReference type="PANTHER" id="PTHR30632:SF0">
    <property type="entry name" value="SULFATE-BINDING PROTEIN"/>
    <property type="match status" value="1"/>
</dbReference>
<dbReference type="InParanoid" id="A0A6M4H283"/>
<reference evidence="5 6" key="1">
    <citation type="submission" date="2020-04" db="EMBL/GenBank/DDBJ databases">
        <title>Usitatibacter rugosus gen. nov., sp. nov. and Usitatibacter palustris sp. nov., novel members of Usitatibacteraceae fam. nov. within the order Nitrosomonadales isolated from soil.</title>
        <authorList>
            <person name="Huber K.J."/>
            <person name="Neumann-Schaal M."/>
            <person name="Geppert A."/>
            <person name="Luckner M."/>
            <person name="Wanner G."/>
            <person name="Overmann J."/>
        </authorList>
    </citation>
    <scope>NUCLEOTIDE SEQUENCE [LARGE SCALE GENOMIC DNA]</scope>
    <source>
        <strain evidence="5 6">Swamp67</strain>
    </source>
</reference>
<dbReference type="NCBIfam" id="NF002918">
    <property type="entry name" value="PRK03537.1-4"/>
    <property type="match status" value="1"/>
</dbReference>
<dbReference type="EMBL" id="CP053073">
    <property type="protein sequence ID" value="QJR13596.1"/>
    <property type="molecule type" value="Genomic_DNA"/>
</dbReference>
<comment type="similarity">
    <text evidence="1">Belongs to the bacterial solute-binding protein ModA family.</text>
</comment>
<dbReference type="NCBIfam" id="TIGR01256">
    <property type="entry name" value="modA"/>
    <property type="match status" value="1"/>
</dbReference>
<dbReference type="InterPro" id="IPR005950">
    <property type="entry name" value="ModA"/>
</dbReference>
<evidence type="ECO:0000313" key="5">
    <source>
        <dbReference type="EMBL" id="QJR13596.1"/>
    </source>
</evidence>
<evidence type="ECO:0000256" key="4">
    <source>
        <dbReference type="SAM" id="SignalP"/>
    </source>
</evidence>
<dbReference type="InterPro" id="IPR050682">
    <property type="entry name" value="ModA/WtpA"/>
</dbReference>
<dbReference type="KEGG" id="upl:DSM104440_00380"/>
<organism evidence="5 6">
    <name type="scientific">Usitatibacter palustris</name>
    <dbReference type="NCBI Taxonomy" id="2732487"/>
    <lineage>
        <taxon>Bacteria</taxon>
        <taxon>Pseudomonadati</taxon>
        <taxon>Pseudomonadota</taxon>
        <taxon>Betaproteobacteria</taxon>
        <taxon>Nitrosomonadales</taxon>
        <taxon>Usitatibacteraceae</taxon>
        <taxon>Usitatibacter</taxon>
    </lineage>
</organism>
<evidence type="ECO:0000256" key="2">
    <source>
        <dbReference type="ARBA" id="ARBA00022723"/>
    </source>
</evidence>
<dbReference type="RefSeq" id="WP_171165600.1">
    <property type="nucleotide sequence ID" value="NZ_CP053073.1"/>
</dbReference>
<evidence type="ECO:0000256" key="1">
    <source>
        <dbReference type="ARBA" id="ARBA00009175"/>
    </source>
</evidence>
<dbReference type="GO" id="GO:0015689">
    <property type="term" value="P:molybdate ion transport"/>
    <property type="evidence" value="ECO:0007669"/>
    <property type="project" value="InterPro"/>
</dbReference>
<evidence type="ECO:0000256" key="3">
    <source>
        <dbReference type="ARBA" id="ARBA00022729"/>
    </source>
</evidence>
<name>A0A6M4H283_9PROT</name>
<keyword evidence="2" id="KW-0479">Metal-binding</keyword>
<sequence>MRVALLLAAALAAIPAAAQQPVKVFAAGSLRAALTEAAAAFKAQGGGDVAFEFGPSGLLRDRLVKGESADVFASANMEHPKALADAGKAAPVRMFARNRLCALAPERAKLTSKALLDHMLDPAVKLGTSTPKADPSGDYAWQVFERAEKLKPGSFETLSKKALQLVGGPSSPPPPAKGSVYGLLVATNKADVFLTYCTNAVQARKDDATLAVIALPDELAVGADYGLTTLTDAGKPFADFLASAAGQRVLTSHGFSPPSL</sequence>
<evidence type="ECO:0000313" key="6">
    <source>
        <dbReference type="Proteomes" id="UP000503096"/>
    </source>
</evidence>
<evidence type="ECO:0008006" key="7">
    <source>
        <dbReference type="Google" id="ProtNLM"/>
    </source>
</evidence>
<keyword evidence="6" id="KW-1185">Reference proteome</keyword>
<keyword evidence="3 4" id="KW-0732">Signal</keyword>
<dbReference type="GO" id="GO:0046872">
    <property type="term" value="F:metal ion binding"/>
    <property type="evidence" value="ECO:0007669"/>
    <property type="project" value="UniProtKB-KW"/>
</dbReference>
<feature type="chain" id="PRO_5026662881" description="Molybdate ABC transporter substrate-binding protein" evidence="4">
    <location>
        <begin position="19"/>
        <end position="260"/>
    </location>
</feature>
<protein>
    <recommendedName>
        <fullName evidence="7">Molybdate ABC transporter substrate-binding protein</fullName>
    </recommendedName>
</protein>
<dbReference type="GO" id="GO:0030973">
    <property type="term" value="F:molybdate ion binding"/>
    <property type="evidence" value="ECO:0007669"/>
    <property type="project" value="TreeGrafter"/>
</dbReference>
<dbReference type="Pfam" id="PF13531">
    <property type="entry name" value="SBP_bac_11"/>
    <property type="match status" value="1"/>
</dbReference>
<feature type="signal peptide" evidence="4">
    <location>
        <begin position="1"/>
        <end position="18"/>
    </location>
</feature>
<accession>A0A6M4H283</accession>
<dbReference type="SUPFAM" id="SSF53850">
    <property type="entry name" value="Periplasmic binding protein-like II"/>
    <property type="match status" value="1"/>
</dbReference>
<gene>
    <name evidence="5" type="ORF">DSM104440_00380</name>
</gene>
<dbReference type="PANTHER" id="PTHR30632">
    <property type="entry name" value="MOLYBDATE-BINDING PERIPLASMIC PROTEIN"/>
    <property type="match status" value="1"/>
</dbReference>
<proteinExistence type="inferred from homology"/>
<dbReference type="AlphaFoldDB" id="A0A6M4H283"/>
<dbReference type="Gene3D" id="3.40.190.10">
    <property type="entry name" value="Periplasmic binding protein-like II"/>
    <property type="match status" value="2"/>
</dbReference>